<dbReference type="Pfam" id="PF03704">
    <property type="entry name" value="BTAD"/>
    <property type="match status" value="1"/>
</dbReference>
<evidence type="ECO:0000256" key="1">
    <source>
        <dbReference type="ARBA" id="ARBA00005820"/>
    </source>
</evidence>
<evidence type="ECO:0000256" key="5">
    <source>
        <dbReference type="PROSITE-ProRule" id="PRU01091"/>
    </source>
</evidence>
<dbReference type="Proteomes" id="UP000598174">
    <property type="component" value="Unassembled WGS sequence"/>
</dbReference>
<dbReference type="PANTHER" id="PTHR35807:SF1">
    <property type="entry name" value="TRANSCRIPTIONAL REGULATOR REDD"/>
    <property type="match status" value="1"/>
</dbReference>
<dbReference type="SMART" id="SM00862">
    <property type="entry name" value="Trans_reg_C"/>
    <property type="match status" value="1"/>
</dbReference>
<comment type="similarity">
    <text evidence="1">Belongs to the AfsR/DnrI/RedD regulatory family.</text>
</comment>
<evidence type="ECO:0000256" key="2">
    <source>
        <dbReference type="ARBA" id="ARBA00023015"/>
    </source>
</evidence>
<dbReference type="EMBL" id="BOMM01000050">
    <property type="protein sequence ID" value="GIE13738.1"/>
    <property type="molecule type" value="Genomic_DNA"/>
</dbReference>
<dbReference type="SMART" id="SM01043">
    <property type="entry name" value="BTAD"/>
    <property type="match status" value="1"/>
</dbReference>
<feature type="domain" description="OmpR/PhoB-type" evidence="6">
    <location>
        <begin position="1"/>
        <end position="94"/>
    </location>
</feature>
<dbReference type="PROSITE" id="PS51755">
    <property type="entry name" value="OMPR_PHOB"/>
    <property type="match status" value="1"/>
</dbReference>
<dbReference type="Gene3D" id="1.10.10.10">
    <property type="entry name" value="Winged helix-like DNA-binding domain superfamily/Winged helix DNA-binding domain"/>
    <property type="match status" value="1"/>
</dbReference>
<evidence type="ECO:0000256" key="4">
    <source>
        <dbReference type="ARBA" id="ARBA00023163"/>
    </source>
</evidence>
<dbReference type="RefSeq" id="WP_203820175.1">
    <property type="nucleotide sequence ID" value="NZ_BAAABP010000002.1"/>
</dbReference>
<dbReference type="GO" id="GO:0000160">
    <property type="term" value="P:phosphorelay signal transduction system"/>
    <property type="evidence" value="ECO:0007669"/>
    <property type="project" value="InterPro"/>
</dbReference>
<evidence type="ECO:0000256" key="3">
    <source>
        <dbReference type="ARBA" id="ARBA00023125"/>
    </source>
</evidence>
<protein>
    <recommendedName>
        <fullName evidence="6">OmpR/PhoB-type domain-containing protein</fullName>
    </recommendedName>
</protein>
<dbReference type="GO" id="GO:0003677">
    <property type="term" value="F:DNA binding"/>
    <property type="evidence" value="ECO:0007669"/>
    <property type="project" value="UniProtKB-UniRule"/>
</dbReference>
<sequence length="275" mass="30323">MLEIARDGVLCTPTAPMQRILLGLLLMHRNEYYSTKSIINDLWSYRPPKSAPAALQSYVSAIRRTLLPRTPGRAVDAQRHPVLVTRSAGYILNVGPGEIDIDDFDESVQQARGHHAAGRCEAARDSYQDALAWWRGPALADLRGHSGLLNSADRLDSDRLAVLQERLWLDLRHGRGPQVLGELEELCASHPLNEKLQHQLMVGLAMTGRRADALKVYARTYRAMADEAGLEPGHLLRSAQQAMLGSDSAADFERWLDAVPAGPECGCPNHLAADR</sequence>
<dbReference type="CDD" id="cd15831">
    <property type="entry name" value="BTAD"/>
    <property type="match status" value="1"/>
</dbReference>
<gene>
    <name evidence="7" type="ORF">Afe05nite_55780</name>
</gene>
<reference evidence="7" key="1">
    <citation type="submission" date="2021-01" db="EMBL/GenBank/DDBJ databases">
        <title>Whole genome shotgun sequence of Actinoplanes ferrugineus NBRC 15555.</title>
        <authorList>
            <person name="Komaki H."/>
            <person name="Tamura T."/>
        </authorList>
    </citation>
    <scope>NUCLEOTIDE SEQUENCE</scope>
    <source>
        <strain evidence="7">NBRC 15555</strain>
    </source>
</reference>
<dbReference type="InterPro" id="IPR011990">
    <property type="entry name" value="TPR-like_helical_dom_sf"/>
</dbReference>
<evidence type="ECO:0000313" key="8">
    <source>
        <dbReference type="Proteomes" id="UP000598174"/>
    </source>
</evidence>
<dbReference type="InterPro" id="IPR036388">
    <property type="entry name" value="WH-like_DNA-bd_sf"/>
</dbReference>
<organism evidence="7 8">
    <name type="scientific">Paractinoplanes ferrugineus</name>
    <dbReference type="NCBI Taxonomy" id="113564"/>
    <lineage>
        <taxon>Bacteria</taxon>
        <taxon>Bacillati</taxon>
        <taxon>Actinomycetota</taxon>
        <taxon>Actinomycetes</taxon>
        <taxon>Micromonosporales</taxon>
        <taxon>Micromonosporaceae</taxon>
        <taxon>Paractinoplanes</taxon>
    </lineage>
</organism>
<accession>A0A919J667</accession>
<name>A0A919J667_9ACTN</name>
<comment type="caution">
    <text evidence="7">The sequence shown here is derived from an EMBL/GenBank/DDBJ whole genome shotgun (WGS) entry which is preliminary data.</text>
</comment>
<dbReference type="AlphaFoldDB" id="A0A919J667"/>
<dbReference type="InterPro" id="IPR005158">
    <property type="entry name" value="BTAD"/>
</dbReference>
<dbReference type="SUPFAM" id="SSF48452">
    <property type="entry name" value="TPR-like"/>
    <property type="match status" value="1"/>
</dbReference>
<dbReference type="InterPro" id="IPR051677">
    <property type="entry name" value="AfsR-DnrI-RedD_regulator"/>
</dbReference>
<dbReference type="InterPro" id="IPR016032">
    <property type="entry name" value="Sig_transdc_resp-reg_C-effctor"/>
</dbReference>
<dbReference type="GO" id="GO:0006355">
    <property type="term" value="P:regulation of DNA-templated transcription"/>
    <property type="evidence" value="ECO:0007669"/>
    <property type="project" value="InterPro"/>
</dbReference>
<feature type="DNA-binding region" description="OmpR/PhoB-type" evidence="5">
    <location>
        <begin position="1"/>
        <end position="94"/>
    </location>
</feature>
<keyword evidence="4" id="KW-0804">Transcription</keyword>
<keyword evidence="8" id="KW-1185">Reference proteome</keyword>
<dbReference type="Gene3D" id="1.25.40.10">
    <property type="entry name" value="Tetratricopeptide repeat domain"/>
    <property type="match status" value="1"/>
</dbReference>
<dbReference type="SUPFAM" id="SSF46894">
    <property type="entry name" value="C-terminal effector domain of the bipartite response regulators"/>
    <property type="match status" value="1"/>
</dbReference>
<evidence type="ECO:0000313" key="7">
    <source>
        <dbReference type="EMBL" id="GIE13738.1"/>
    </source>
</evidence>
<dbReference type="InterPro" id="IPR001867">
    <property type="entry name" value="OmpR/PhoB-type_DNA-bd"/>
</dbReference>
<proteinExistence type="inferred from homology"/>
<keyword evidence="2" id="KW-0805">Transcription regulation</keyword>
<keyword evidence="3 5" id="KW-0238">DNA-binding</keyword>
<dbReference type="PANTHER" id="PTHR35807">
    <property type="entry name" value="TRANSCRIPTIONAL REGULATOR REDD-RELATED"/>
    <property type="match status" value="1"/>
</dbReference>
<evidence type="ECO:0000259" key="6">
    <source>
        <dbReference type="PROSITE" id="PS51755"/>
    </source>
</evidence>